<evidence type="ECO:0000313" key="4">
    <source>
        <dbReference type="Proteomes" id="UP000216021"/>
    </source>
</evidence>
<keyword evidence="4" id="KW-1185">Reference proteome</keyword>
<keyword evidence="2" id="KW-0812">Transmembrane</keyword>
<gene>
    <name evidence="3" type="ORF">BMI79_20880</name>
</gene>
<dbReference type="EMBL" id="MOXD01000017">
    <property type="protein sequence ID" value="OMQ19938.1"/>
    <property type="molecule type" value="Genomic_DNA"/>
</dbReference>
<dbReference type="Proteomes" id="UP000216021">
    <property type="component" value="Unassembled WGS sequence"/>
</dbReference>
<feature type="transmembrane region" description="Helical" evidence="2">
    <location>
        <begin position="6"/>
        <end position="25"/>
    </location>
</feature>
<evidence type="ECO:0000256" key="2">
    <source>
        <dbReference type="SAM" id="Phobius"/>
    </source>
</evidence>
<evidence type="ECO:0000256" key="1">
    <source>
        <dbReference type="SAM" id="Coils"/>
    </source>
</evidence>
<name>A0A1S8CF77_9GAMM</name>
<accession>A0A1S8CF77</accession>
<keyword evidence="1" id="KW-0175">Coiled coil</keyword>
<proteinExistence type="predicted"/>
<protein>
    <submittedName>
        <fullName evidence="3">Uncharacterized protein</fullName>
    </submittedName>
</protein>
<organism evidence="3 4">
    <name type="scientific">Serratia oryzae</name>
    <dbReference type="NCBI Taxonomy" id="2034155"/>
    <lineage>
        <taxon>Bacteria</taxon>
        <taxon>Pseudomonadati</taxon>
        <taxon>Pseudomonadota</taxon>
        <taxon>Gammaproteobacteria</taxon>
        <taxon>Enterobacterales</taxon>
        <taxon>Yersiniaceae</taxon>
        <taxon>Serratia</taxon>
    </lineage>
</organism>
<comment type="caution">
    <text evidence="3">The sequence shown here is derived from an EMBL/GenBank/DDBJ whole genome shotgun (WGS) entry which is preliminary data.</text>
</comment>
<dbReference type="RefSeq" id="WP_076944196.1">
    <property type="nucleotide sequence ID" value="NZ_MOXD01000017.1"/>
</dbReference>
<evidence type="ECO:0000313" key="3">
    <source>
        <dbReference type="EMBL" id="OMQ19938.1"/>
    </source>
</evidence>
<reference evidence="3 4" key="1">
    <citation type="submission" date="2016-11" db="EMBL/GenBank/DDBJ databases">
        <title>Rahnella oryzae sp. nov., isolated from rice root.</title>
        <authorList>
            <person name="Zhang X.-X."/>
            <person name="Zhang J."/>
        </authorList>
    </citation>
    <scope>NUCLEOTIDE SEQUENCE [LARGE SCALE GENOMIC DNA]</scope>
    <source>
        <strain evidence="3 4">J11-6</strain>
    </source>
</reference>
<keyword evidence="2" id="KW-1133">Transmembrane helix</keyword>
<sequence length="155" mass="17762">MSNYSIWISGVALVISAFSFINAWLARKQSKNDAFIKLKLNVLKELREMDIAYAAMLREINELIKEIKTNAKVATAAKELLDGLESNADFYRQCQSDTRDHIAKVFDDRGKLTEKNLHEYSVILASELARLNKNSQIMQENFKTMRDKFASLPKV</sequence>
<keyword evidence="2" id="KW-0472">Membrane</keyword>
<feature type="coiled-coil region" evidence="1">
    <location>
        <begin position="46"/>
        <end position="77"/>
    </location>
</feature>
<dbReference type="AlphaFoldDB" id="A0A1S8CF77"/>